<feature type="domain" description="Suppressor of white apricot N-terminal" evidence="4">
    <location>
        <begin position="39"/>
        <end position="163"/>
    </location>
</feature>
<dbReference type="OrthoDB" id="10070965at2759"/>
<gene>
    <name evidence="5" type="ORF">AMK59_7024</name>
</gene>
<dbReference type="SMART" id="SM01141">
    <property type="entry name" value="DRY_EERY"/>
    <property type="match status" value="1"/>
</dbReference>
<comment type="caution">
    <text evidence="5">The sequence shown here is derived from an EMBL/GenBank/DDBJ whole genome shotgun (WGS) entry which is preliminary data.</text>
</comment>
<feature type="compositionally biased region" description="Basic residues" evidence="3">
    <location>
        <begin position="248"/>
        <end position="264"/>
    </location>
</feature>
<feature type="non-terminal residue" evidence="5">
    <location>
        <position position="264"/>
    </location>
</feature>
<dbReference type="PANTHER" id="PTHR13161">
    <property type="entry name" value="SPLICING FACTOR SUPPRESSOR OF WHITE APRICOT"/>
    <property type="match status" value="1"/>
</dbReference>
<dbReference type="PANTHER" id="PTHR13161:SF4">
    <property type="entry name" value="CLK4-ASSOCIATING SERINE_ARGININE RICH PROTEIN"/>
    <property type="match status" value="1"/>
</dbReference>
<organism evidence="5 6">
    <name type="scientific">Oryctes borbonicus</name>
    <dbReference type="NCBI Taxonomy" id="1629725"/>
    <lineage>
        <taxon>Eukaryota</taxon>
        <taxon>Metazoa</taxon>
        <taxon>Ecdysozoa</taxon>
        <taxon>Arthropoda</taxon>
        <taxon>Hexapoda</taxon>
        <taxon>Insecta</taxon>
        <taxon>Pterygota</taxon>
        <taxon>Neoptera</taxon>
        <taxon>Endopterygota</taxon>
        <taxon>Coleoptera</taxon>
        <taxon>Polyphaga</taxon>
        <taxon>Scarabaeiformia</taxon>
        <taxon>Scarabaeidae</taxon>
        <taxon>Dynastinae</taxon>
        <taxon>Oryctes</taxon>
    </lineage>
</organism>
<evidence type="ECO:0000256" key="1">
    <source>
        <dbReference type="ARBA" id="ARBA00022664"/>
    </source>
</evidence>
<dbReference type="GO" id="GO:0006397">
    <property type="term" value="P:mRNA processing"/>
    <property type="evidence" value="ECO:0007669"/>
    <property type="project" value="UniProtKB-KW"/>
</dbReference>
<protein>
    <recommendedName>
        <fullName evidence="4">Suppressor of white apricot N-terminal domain-containing protein</fullName>
    </recommendedName>
</protein>
<dbReference type="GO" id="GO:0008380">
    <property type="term" value="P:RNA splicing"/>
    <property type="evidence" value="ECO:0007669"/>
    <property type="project" value="UniProtKB-KW"/>
</dbReference>
<reference evidence="5 6" key="1">
    <citation type="submission" date="2015-09" db="EMBL/GenBank/DDBJ databases">
        <title>Draft genome of the scarab beetle Oryctes borbonicus.</title>
        <authorList>
            <person name="Meyer J.M."/>
            <person name="Markov G.V."/>
            <person name="Baskaran P."/>
            <person name="Herrmann M."/>
            <person name="Sommer R.J."/>
            <person name="Roedelsperger C."/>
        </authorList>
    </citation>
    <scope>NUCLEOTIDE SEQUENCE [LARGE SCALE GENOMIC DNA]</scope>
    <source>
        <strain evidence="5">OB123</strain>
        <tissue evidence="5">Whole animal</tissue>
    </source>
</reference>
<feature type="region of interest" description="Disordered" evidence="3">
    <location>
        <begin position="237"/>
        <end position="264"/>
    </location>
</feature>
<keyword evidence="1" id="KW-0507">mRNA processing</keyword>
<keyword evidence="6" id="KW-1185">Reference proteome</keyword>
<feature type="compositionally biased region" description="Polar residues" evidence="3">
    <location>
        <begin position="163"/>
        <end position="178"/>
    </location>
</feature>
<evidence type="ECO:0000256" key="3">
    <source>
        <dbReference type="SAM" id="MobiDB-lite"/>
    </source>
</evidence>
<proteinExistence type="predicted"/>
<sequence length="264" mass="30789">MWHEARKQERRIRGMLVDYRKRAERRRDFYEKIKADPTQFLQLHGRQCKIHLDPAVAAAADSPAAMMPWQGHADNLIDRFDVRAHLDFIPPVKKADDEEMTYEERQLNYERYRIIAQNSFLGITEEKFLKQLHLEEQFGYTETEPKKKKTGGAAIGFNYEDGTGSSQPAQVSQGNSSDEQSDSDLDVDLSINVSKMDSTQAHEMNRHGRNFGMSTNDFYSFLTNDLEEAENYRLAKEEEHEKALFSGRKSRRERRAHREKRLAN</sequence>
<dbReference type="Pfam" id="PF09750">
    <property type="entry name" value="DRY_EERY"/>
    <property type="match status" value="1"/>
</dbReference>
<keyword evidence="2" id="KW-0508">mRNA splicing</keyword>
<dbReference type="AlphaFoldDB" id="A0A0T6AWY0"/>
<dbReference type="InterPro" id="IPR019147">
    <property type="entry name" value="SWAP_N_domain"/>
</dbReference>
<dbReference type="InterPro" id="IPR040397">
    <property type="entry name" value="SWAP"/>
</dbReference>
<evidence type="ECO:0000313" key="6">
    <source>
        <dbReference type="Proteomes" id="UP000051574"/>
    </source>
</evidence>
<accession>A0A0T6AWY0</accession>
<evidence type="ECO:0000313" key="5">
    <source>
        <dbReference type="EMBL" id="KRT79569.1"/>
    </source>
</evidence>
<dbReference type="Proteomes" id="UP000051574">
    <property type="component" value="Unassembled WGS sequence"/>
</dbReference>
<feature type="region of interest" description="Disordered" evidence="3">
    <location>
        <begin position="141"/>
        <end position="184"/>
    </location>
</feature>
<evidence type="ECO:0000256" key="2">
    <source>
        <dbReference type="ARBA" id="ARBA00023187"/>
    </source>
</evidence>
<evidence type="ECO:0000259" key="4">
    <source>
        <dbReference type="SMART" id="SM01141"/>
    </source>
</evidence>
<dbReference type="EMBL" id="LJIG01022625">
    <property type="protein sequence ID" value="KRT79569.1"/>
    <property type="molecule type" value="Genomic_DNA"/>
</dbReference>
<name>A0A0T6AWY0_9SCAR</name>